<gene>
    <name evidence="4" type="ORF">AK812_SmicGene13209</name>
</gene>
<comment type="caution">
    <text evidence="4">The sequence shown here is derived from an EMBL/GenBank/DDBJ whole genome shotgun (WGS) entry which is preliminary data.</text>
</comment>
<keyword evidence="2" id="KW-1133">Transmembrane helix</keyword>
<proteinExistence type="predicted"/>
<organism evidence="4 5">
    <name type="scientific">Symbiodinium microadriaticum</name>
    <name type="common">Dinoflagellate</name>
    <name type="synonym">Zooxanthella microadriatica</name>
    <dbReference type="NCBI Taxonomy" id="2951"/>
    <lineage>
        <taxon>Eukaryota</taxon>
        <taxon>Sar</taxon>
        <taxon>Alveolata</taxon>
        <taxon>Dinophyceae</taxon>
        <taxon>Suessiales</taxon>
        <taxon>Symbiodiniaceae</taxon>
        <taxon>Symbiodinium</taxon>
    </lineage>
</organism>
<feature type="transmembrane region" description="Helical" evidence="2">
    <location>
        <begin position="6"/>
        <end position="23"/>
    </location>
</feature>
<evidence type="ECO:0000256" key="2">
    <source>
        <dbReference type="SAM" id="Phobius"/>
    </source>
</evidence>
<dbReference type="InterPro" id="IPR002654">
    <property type="entry name" value="Glyco_trans_25"/>
</dbReference>
<evidence type="ECO:0000259" key="3">
    <source>
        <dbReference type="Pfam" id="PF01755"/>
    </source>
</evidence>
<feature type="region of interest" description="Disordered" evidence="1">
    <location>
        <begin position="34"/>
        <end position="59"/>
    </location>
</feature>
<dbReference type="EMBL" id="LSRX01000226">
    <property type="protein sequence ID" value="OLQ03819.1"/>
    <property type="molecule type" value="Genomic_DNA"/>
</dbReference>
<sequence>MSKYHVLGYLIFATAGFLGGYLLQPLVPTTPAPLPPLPPLPSPPAPPPLPASSAPPDSSGDLRCRPLEHVFVINLAGPLGEARRLHAIRELAKVGLHGRYQFWPAVSAYDDASLAKELGKKRCPCDPQSALALSHRRIYEAILAERWPCATIFEDDVSLARNFSRRLEAVSNSLPAFDTLQLGYCKRGKKVSTGPDDQISLPTLKYGWPGACLHAAIISFQGAALLAEVNTPLRTHADGAMDPKHWPNQTRAFLDRKPGAVPGSYWYTEPILAWQGADSLVGGTSTLKCWLPAMALGRRRTPAILTFVALFFGVRQVLHFENGSVLVTWPTAANVPQVSSSGRHHHHRHKETHDESIFEELVEEVTLCPWLLFAEVCLVVVLNGVFETVQHWVRHSLGHAQDKVGLQIMDVLFKEFSGLGFIGMFLFLVTQSHVTEDVLARKVFGDSLKEFDAEDPVAESFETVHMMIFLLMAVLMFQAMALLRVTKSVIETTRYGKRS</sequence>
<dbReference type="OrthoDB" id="47375at2759"/>
<name>A0A1Q9E8R8_SYMMI</name>
<dbReference type="Proteomes" id="UP000186817">
    <property type="component" value="Unassembled WGS sequence"/>
</dbReference>
<evidence type="ECO:0000313" key="4">
    <source>
        <dbReference type="EMBL" id="OLQ03819.1"/>
    </source>
</evidence>
<accession>A0A1Q9E8R8</accession>
<keyword evidence="2" id="KW-0812">Transmembrane</keyword>
<evidence type="ECO:0000256" key="1">
    <source>
        <dbReference type="SAM" id="MobiDB-lite"/>
    </source>
</evidence>
<keyword evidence="5" id="KW-1185">Reference proteome</keyword>
<evidence type="ECO:0000313" key="5">
    <source>
        <dbReference type="Proteomes" id="UP000186817"/>
    </source>
</evidence>
<feature type="domain" description="Glycosyl transferase family 25" evidence="3">
    <location>
        <begin position="69"/>
        <end position="187"/>
    </location>
</feature>
<dbReference type="AlphaFoldDB" id="A0A1Q9E8R8"/>
<feature type="compositionally biased region" description="Pro residues" evidence="1">
    <location>
        <begin position="34"/>
        <end position="50"/>
    </location>
</feature>
<dbReference type="Pfam" id="PF01755">
    <property type="entry name" value="Glyco_transf_25"/>
    <property type="match status" value="1"/>
</dbReference>
<reference evidence="4 5" key="1">
    <citation type="submission" date="2016-02" db="EMBL/GenBank/DDBJ databases">
        <title>Genome analysis of coral dinoflagellate symbionts highlights evolutionary adaptations to a symbiotic lifestyle.</title>
        <authorList>
            <person name="Aranda M."/>
            <person name="Li Y."/>
            <person name="Liew Y.J."/>
            <person name="Baumgarten S."/>
            <person name="Simakov O."/>
            <person name="Wilson M."/>
            <person name="Piel J."/>
            <person name="Ashoor H."/>
            <person name="Bougouffa S."/>
            <person name="Bajic V.B."/>
            <person name="Ryu T."/>
            <person name="Ravasi T."/>
            <person name="Bayer T."/>
            <person name="Micklem G."/>
            <person name="Kim H."/>
            <person name="Bhak J."/>
            <person name="Lajeunesse T.C."/>
            <person name="Voolstra C.R."/>
        </authorList>
    </citation>
    <scope>NUCLEOTIDE SEQUENCE [LARGE SCALE GENOMIC DNA]</scope>
    <source>
        <strain evidence="4 5">CCMP2467</strain>
    </source>
</reference>
<keyword evidence="2" id="KW-0472">Membrane</keyword>
<feature type="transmembrane region" description="Helical" evidence="2">
    <location>
        <begin position="464"/>
        <end position="485"/>
    </location>
</feature>
<protein>
    <recommendedName>
        <fullName evidence="3">Glycosyl transferase family 25 domain-containing protein</fullName>
    </recommendedName>
</protein>